<dbReference type="Gene3D" id="3.40.630.30">
    <property type="match status" value="1"/>
</dbReference>
<evidence type="ECO:0000313" key="3">
    <source>
        <dbReference type="Proteomes" id="UP000320160"/>
    </source>
</evidence>
<keyword evidence="3" id="KW-1185">Reference proteome</keyword>
<dbReference type="InterPro" id="IPR000182">
    <property type="entry name" value="GNAT_dom"/>
</dbReference>
<dbReference type="Pfam" id="PF00583">
    <property type="entry name" value="Acetyltransf_1"/>
    <property type="match status" value="1"/>
</dbReference>
<sequence>MASVTSRRPIEAQPRLWPSTRCKAGNGGNMIRVIEGDASQIASIMPIMESAFDPAFGEAWTSAQCLSALALPDCRLLIAQDDTMICGFAISRWVLDTEELLMIGVAKERQRQKVGTILLQQTIKLASEENRSQLFLECRDGNHAIEFYSNIGFKPIGRRKNYYKSSDGVRPDAITMAYAL</sequence>
<dbReference type="AlphaFoldDB" id="A0A553WJE0"/>
<dbReference type="PROSITE" id="PS51186">
    <property type="entry name" value="GNAT"/>
    <property type="match status" value="1"/>
</dbReference>
<dbReference type="InterPro" id="IPR016181">
    <property type="entry name" value="Acyl_CoA_acyltransferase"/>
</dbReference>
<accession>A0A553WJE0</accession>
<dbReference type="SUPFAM" id="SSF55729">
    <property type="entry name" value="Acyl-CoA N-acyltransferases (Nat)"/>
    <property type="match status" value="1"/>
</dbReference>
<comment type="caution">
    <text evidence="2">The sequence shown here is derived from an EMBL/GenBank/DDBJ whole genome shotgun (WGS) entry which is preliminary data.</text>
</comment>
<keyword evidence="2" id="KW-0808">Transferase</keyword>
<dbReference type="GO" id="GO:0016747">
    <property type="term" value="F:acyltransferase activity, transferring groups other than amino-acyl groups"/>
    <property type="evidence" value="ECO:0007669"/>
    <property type="project" value="InterPro"/>
</dbReference>
<gene>
    <name evidence="2" type="ORF">FOM92_05330</name>
</gene>
<dbReference type="EMBL" id="VKKU01000001">
    <property type="protein sequence ID" value="TSB04825.1"/>
    <property type="molecule type" value="Genomic_DNA"/>
</dbReference>
<feature type="domain" description="N-acetyltransferase" evidence="1">
    <location>
        <begin position="31"/>
        <end position="180"/>
    </location>
</feature>
<reference evidence="2 3" key="1">
    <citation type="submission" date="2019-07" db="EMBL/GenBank/DDBJ databases">
        <authorList>
            <person name="Park M."/>
        </authorList>
    </citation>
    <scope>NUCLEOTIDE SEQUENCE [LARGE SCALE GENOMIC DNA]</scope>
    <source>
        <strain evidence="2 3">KCTC32445</strain>
    </source>
</reference>
<dbReference type="OrthoDB" id="9804026at2"/>
<protein>
    <submittedName>
        <fullName evidence="2">GNAT family N-acetyltransferase</fullName>
    </submittedName>
</protein>
<dbReference type="Proteomes" id="UP000320160">
    <property type="component" value="Unassembled WGS sequence"/>
</dbReference>
<name>A0A553WJE0_9SPHN</name>
<proteinExistence type="predicted"/>
<dbReference type="CDD" id="cd04301">
    <property type="entry name" value="NAT_SF"/>
    <property type="match status" value="1"/>
</dbReference>
<evidence type="ECO:0000313" key="2">
    <source>
        <dbReference type="EMBL" id="TSB04825.1"/>
    </source>
</evidence>
<organism evidence="2 3">
    <name type="scientific">Sphingorhabdus contaminans</name>
    <dbReference type="NCBI Taxonomy" id="1343899"/>
    <lineage>
        <taxon>Bacteria</taxon>
        <taxon>Pseudomonadati</taxon>
        <taxon>Pseudomonadota</taxon>
        <taxon>Alphaproteobacteria</taxon>
        <taxon>Sphingomonadales</taxon>
        <taxon>Sphingomonadaceae</taxon>
        <taxon>Sphingorhabdus</taxon>
    </lineage>
</organism>
<evidence type="ECO:0000259" key="1">
    <source>
        <dbReference type="PROSITE" id="PS51186"/>
    </source>
</evidence>